<sequence length="276" mass="32403">MSLYQNRENNTHIQMDIANTYKLKEWDEYYGKERKIHIQPKKGFFASYDLHLCNVILQKFLPSPKKNIKRLTICEIGSGDGKLIKDIADKFGYKPYGIEYSTVGAQMANKNGVETIVADAFDPKIKKKYKNYFDIVLSYGFIEHILPPEKAIQLHLDLVKKGGYIVIQLPRFKGYNYWKARIFRPDLLPLHNLGIMDEERIHTLMKKFKIRELVCKNYGTLKLRLPMEKKNIRYYLLKGICILEYVFNPLFRIIFGDKGFETKLFSPAILFIGQKE</sequence>
<evidence type="ECO:0008006" key="4">
    <source>
        <dbReference type="Google" id="ProtNLM"/>
    </source>
</evidence>
<keyword evidence="1" id="KW-0812">Transmembrane</keyword>
<accession>A0A0G0KBP7</accession>
<evidence type="ECO:0000256" key="1">
    <source>
        <dbReference type="SAM" id="Phobius"/>
    </source>
</evidence>
<dbReference type="PANTHER" id="PTHR43861">
    <property type="entry name" value="TRANS-ACONITATE 2-METHYLTRANSFERASE-RELATED"/>
    <property type="match status" value="1"/>
</dbReference>
<dbReference type="InterPro" id="IPR029063">
    <property type="entry name" value="SAM-dependent_MTases_sf"/>
</dbReference>
<dbReference type="SUPFAM" id="SSF53335">
    <property type="entry name" value="S-adenosyl-L-methionine-dependent methyltransferases"/>
    <property type="match status" value="1"/>
</dbReference>
<evidence type="ECO:0000313" key="3">
    <source>
        <dbReference type="Proteomes" id="UP000034471"/>
    </source>
</evidence>
<dbReference type="STRING" id="1618481.US54_C0020G0005"/>
<feature type="transmembrane region" description="Helical" evidence="1">
    <location>
        <begin position="234"/>
        <end position="255"/>
    </location>
</feature>
<proteinExistence type="predicted"/>
<keyword evidence="1" id="KW-0472">Membrane</keyword>
<dbReference type="AlphaFoldDB" id="A0A0G0KBP7"/>
<comment type="caution">
    <text evidence="2">The sequence shown here is derived from an EMBL/GenBank/DDBJ whole genome shotgun (WGS) entry which is preliminary data.</text>
</comment>
<name>A0A0G0KBP7_9BACT</name>
<protein>
    <recommendedName>
        <fullName evidence="4">Methyltransferase type 11</fullName>
    </recommendedName>
</protein>
<gene>
    <name evidence="2" type="ORF">US54_C0020G0005</name>
</gene>
<dbReference type="EMBL" id="LBTJ01000020">
    <property type="protein sequence ID" value="KKQ38011.1"/>
    <property type="molecule type" value="Genomic_DNA"/>
</dbReference>
<keyword evidence="1" id="KW-1133">Transmembrane helix</keyword>
<dbReference type="CDD" id="cd02440">
    <property type="entry name" value="AdoMet_MTases"/>
    <property type="match status" value="1"/>
</dbReference>
<dbReference type="Proteomes" id="UP000034471">
    <property type="component" value="Unassembled WGS sequence"/>
</dbReference>
<evidence type="ECO:0000313" key="2">
    <source>
        <dbReference type="EMBL" id="KKQ38011.1"/>
    </source>
</evidence>
<reference evidence="2 3" key="1">
    <citation type="journal article" date="2015" name="Nature">
        <title>rRNA introns, odd ribosomes, and small enigmatic genomes across a large radiation of phyla.</title>
        <authorList>
            <person name="Brown C.T."/>
            <person name="Hug L.A."/>
            <person name="Thomas B.C."/>
            <person name="Sharon I."/>
            <person name="Castelle C.J."/>
            <person name="Singh A."/>
            <person name="Wilkins M.J."/>
            <person name="Williams K.H."/>
            <person name="Banfield J.F."/>
        </authorList>
    </citation>
    <scope>NUCLEOTIDE SEQUENCE [LARGE SCALE GENOMIC DNA]</scope>
</reference>
<organism evidence="2 3">
    <name type="scientific">Candidatus Roizmanbacteria bacterium GW2011_GWA2_37_7</name>
    <dbReference type="NCBI Taxonomy" id="1618481"/>
    <lineage>
        <taxon>Bacteria</taxon>
        <taxon>Candidatus Roizmaniibacteriota</taxon>
    </lineage>
</organism>
<dbReference type="Pfam" id="PF13489">
    <property type="entry name" value="Methyltransf_23"/>
    <property type="match status" value="1"/>
</dbReference>
<dbReference type="Gene3D" id="3.40.50.150">
    <property type="entry name" value="Vaccinia Virus protein VP39"/>
    <property type="match status" value="1"/>
</dbReference>